<dbReference type="Proteomes" id="UP000299084">
    <property type="component" value="Unassembled WGS sequence"/>
</dbReference>
<gene>
    <name evidence="3" type="ORF">Cadr_000002037</name>
</gene>
<dbReference type="InterPro" id="IPR052853">
    <property type="entry name" value="Actin_dynamics_regulator"/>
</dbReference>
<evidence type="ECO:0000256" key="1">
    <source>
        <dbReference type="SAM" id="MobiDB-lite"/>
    </source>
</evidence>
<dbReference type="Pfam" id="PF15262">
    <property type="entry name" value="DUF4592"/>
    <property type="match status" value="1"/>
</dbReference>
<organism evidence="3 4">
    <name type="scientific">Camelus dromedarius</name>
    <name type="common">Dromedary</name>
    <name type="synonym">Arabian camel</name>
    <dbReference type="NCBI Taxonomy" id="9838"/>
    <lineage>
        <taxon>Eukaryota</taxon>
        <taxon>Metazoa</taxon>
        <taxon>Chordata</taxon>
        <taxon>Craniata</taxon>
        <taxon>Vertebrata</taxon>
        <taxon>Euteleostomi</taxon>
        <taxon>Mammalia</taxon>
        <taxon>Eutheria</taxon>
        <taxon>Laurasiatheria</taxon>
        <taxon>Artiodactyla</taxon>
        <taxon>Tylopoda</taxon>
        <taxon>Camelidae</taxon>
        <taxon>Camelus</taxon>
    </lineage>
</organism>
<evidence type="ECO:0000259" key="2">
    <source>
        <dbReference type="Pfam" id="PF15262"/>
    </source>
</evidence>
<dbReference type="InterPro" id="IPR028030">
    <property type="entry name" value="DUF4592"/>
</dbReference>
<protein>
    <recommendedName>
        <fullName evidence="2">DUF4592 domain-containing protein</fullName>
    </recommendedName>
</protein>
<keyword evidence="4" id="KW-1185">Reference proteome</keyword>
<evidence type="ECO:0000313" key="3">
    <source>
        <dbReference type="EMBL" id="KAB1282522.1"/>
    </source>
</evidence>
<proteinExistence type="predicted"/>
<evidence type="ECO:0000313" key="4">
    <source>
        <dbReference type="Proteomes" id="UP000299084"/>
    </source>
</evidence>
<reference evidence="3 4" key="1">
    <citation type="journal article" date="2019" name="Mol. Ecol. Resour.">
        <title>Improving Illumina assemblies with Hi-C and long reads: an example with the North African dromedary.</title>
        <authorList>
            <person name="Elbers J.P."/>
            <person name="Rogers M.F."/>
            <person name="Perelman P.L."/>
            <person name="Proskuryakova A.A."/>
            <person name="Serdyukova N.A."/>
            <person name="Johnson W.E."/>
            <person name="Horin P."/>
            <person name="Corander J."/>
            <person name="Murphy D."/>
            <person name="Burger P.A."/>
        </authorList>
    </citation>
    <scope>NUCLEOTIDE SEQUENCE [LARGE SCALE GENOMIC DNA]</scope>
    <source>
        <strain evidence="3">Drom800</strain>
        <tissue evidence="3">Blood</tissue>
    </source>
</reference>
<dbReference type="GO" id="GO:2000813">
    <property type="term" value="P:negative regulation of barbed-end actin filament capping"/>
    <property type="evidence" value="ECO:0007669"/>
    <property type="project" value="TreeGrafter"/>
</dbReference>
<feature type="region of interest" description="Disordered" evidence="1">
    <location>
        <begin position="68"/>
        <end position="141"/>
    </location>
</feature>
<comment type="caution">
    <text evidence="3">The sequence shown here is derived from an EMBL/GenBank/DDBJ whole genome shotgun (WGS) entry which is preliminary data.</text>
</comment>
<dbReference type="GO" id="GO:0030277">
    <property type="term" value="P:maintenance of gastrointestinal epithelium"/>
    <property type="evidence" value="ECO:0007669"/>
    <property type="project" value="TreeGrafter"/>
</dbReference>
<name>A0A5N4EGG4_CAMDR</name>
<dbReference type="EMBL" id="JWIN03000002">
    <property type="protein sequence ID" value="KAB1282522.1"/>
    <property type="molecule type" value="Genomic_DNA"/>
</dbReference>
<sequence length="141" mass="15823">MKHMICIPGPSTILWEPGRFPMTVFLSLMGEQKVSRQFKQCHRTTSWAKSKLFSRLSSMFLRQLGKNIKFGQPPPTAIPMKKADSGEARLEEDPFLTSPMETVTQQDSILSDPENKTSETPSSPSPLNLPGARSEMEEKVI</sequence>
<dbReference type="PANTHER" id="PTHR47574">
    <property type="entry name" value="CANCER-RELATED REGULATOR OF ACTIN DYNAMICS"/>
    <property type="match status" value="1"/>
</dbReference>
<accession>A0A5N4EGG4</accession>
<dbReference type="PANTHER" id="PTHR47574:SF3">
    <property type="entry name" value="CAPPING PROTEIN-INHIBITING REGULATOR OF ACTIN DYNAMICS"/>
    <property type="match status" value="1"/>
</dbReference>
<feature type="compositionally biased region" description="Polar residues" evidence="1">
    <location>
        <begin position="99"/>
        <end position="109"/>
    </location>
</feature>
<feature type="compositionally biased region" description="Basic and acidic residues" evidence="1">
    <location>
        <begin position="81"/>
        <end position="92"/>
    </location>
</feature>
<feature type="domain" description="DUF4592" evidence="2">
    <location>
        <begin position="66"/>
        <end position="140"/>
    </location>
</feature>
<dbReference type="AlphaFoldDB" id="A0A5N4EGG4"/>